<evidence type="ECO:0000313" key="2">
    <source>
        <dbReference type="EMBL" id="KZB02512.1"/>
    </source>
</evidence>
<reference evidence="2" key="1">
    <citation type="submission" date="2016-03" db="EMBL/GenBank/DDBJ databases">
        <title>Microsymbionts genomes from the relict species Vavilovia formosa.</title>
        <authorList>
            <person name="Chirak E."/>
            <person name="Kimeklis A."/>
            <person name="Kopat V."/>
            <person name="Andronov E."/>
        </authorList>
    </citation>
    <scope>NUCLEOTIDE SEQUENCE [LARGE SCALE GENOMIC DNA]</scope>
    <source>
        <strain evidence="2">Vaf12</strain>
    </source>
</reference>
<accession>A0A154IPX1</accession>
<dbReference type="AlphaFoldDB" id="A0A154IPX1"/>
<protein>
    <recommendedName>
        <fullName evidence="4">IPT/TIG domain-containing protein</fullName>
    </recommendedName>
</protein>
<geneLocation type="plasmid" evidence="1">
    <name>pRLN5</name>
</geneLocation>
<dbReference type="EMBL" id="LVYU01000046">
    <property type="protein sequence ID" value="KZB02512.1"/>
    <property type="molecule type" value="Genomic_DNA"/>
</dbReference>
<gene>
    <name evidence="2" type="ORF">A4A59_09880</name>
    <name evidence="1" type="ORF">CUJ84_pRLN5000240</name>
</gene>
<reference evidence="1 3" key="2">
    <citation type="submission" date="2017-11" db="EMBL/GenBank/DDBJ databases">
        <title>Complete genome of Rhizobium leguminosarum Norway, an ineffective micro-symbiont.</title>
        <authorList>
            <person name="Hoffrichter A."/>
            <person name="Liang J."/>
            <person name="Brachmann A."/>
            <person name="Marin M."/>
        </authorList>
    </citation>
    <scope>NUCLEOTIDE SEQUENCE [LARGE SCALE GENOMIC DNA]</scope>
    <source>
        <strain evidence="1 3">Norway</strain>
        <plasmid evidence="3">Plasmid prln5</plasmid>
        <plasmid evidence="1">pRLN5</plasmid>
    </source>
</reference>
<keyword evidence="1" id="KW-0614">Plasmid</keyword>
<dbReference type="RefSeq" id="WP_024320327.1">
    <property type="nucleotide sequence ID" value="NZ_CP025017.1"/>
</dbReference>
<organism evidence="2">
    <name type="scientific">Rhizobium leguminosarum</name>
    <dbReference type="NCBI Taxonomy" id="384"/>
    <lineage>
        <taxon>Bacteria</taxon>
        <taxon>Pseudomonadati</taxon>
        <taxon>Pseudomonadota</taxon>
        <taxon>Alphaproteobacteria</taxon>
        <taxon>Hyphomicrobiales</taxon>
        <taxon>Rhizobiaceae</taxon>
        <taxon>Rhizobium/Agrobacterium group</taxon>
        <taxon>Rhizobium</taxon>
    </lineage>
</organism>
<evidence type="ECO:0008006" key="4">
    <source>
        <dbReference type="Google" id="ProtNLM"/>
    </source>
</evidence>
<proteinExistence type="predicted"/>
<evidence type="ECO:0000313" key="3">
    <source>
        <dbReference type="Proteomes" id="UP000238523"/>
    </source>
</evidence>
<name>A0A154IPX1_RHILE</name>
<dbReference type="EMBL" id="CP025017">
    <property type="protein sequence ID" value="AUW48261.1"/>
    <property type="molecule type" value="Genomic_DNA"/>
</dbReference>
<sequence>MSEDKAEVEVKIDNLDPDPVEAPLFANKNFKIVGHGFSNKDLDVYISTDKGGSNKISEIKVSIDGHTTITDDFLMVVAKPELGAPMKTVLWVAVELNGKFQDAKKGFKVV</sequence>
<geneLocation type="plasmid" evidence="3">
    <name>prln5</name>
</geneLocation>
<evidence type="ECO:0000313" key="1">
    <source>
        <dbReference type="EMBL" id="AUW48261.1"/>
    </source>
</evidence>
<dbReference type="Proteomes" id="UP000238523">
    <property type="component" value="Plasmid pRLN5"/>
</dbReference>